<dbReference type="GO" id="GO:0004401">
    <property type="term" value="F:histidinol-phosphatase activity"/>
    <property type="evidence" value="ECO:0007669"/>
    <property type="project" value="UniProtKB-UniRule"/>
</dbReference>
<dbReference type="Pfam" id="PF02811">
    <property type="entry name" value="PHP"/>
    <property type="match status" value="1"/>
</dbReference>
<sequence length="311" mass="34481">MTSLPAGLPADSHVHSEFSWDTGGPDSAARGTMRATCARAVEIGLPALFFTEHLDLEDAWFTDLEDFADHERHLVGEDGVVAVPRFDVDGYLEEIDRCRADFPQLRIGTGLEFGQPGLRLDAARAQLDLSAFDRIIGSLHTVPLERPSADGETAGEEQSADGARTPRPEHRAEPNTLFRRQPALEVIRDYLAEVPAQVAGEGPHEVVTHLDYAVRYWPEEVEGPFDPRPLEEELRGAMRAIAASGRALEINTRRLRPWIPQWWAEEGGEAISFGSDSHTPLALAANFPEAMALADWAGFHPGRDPRELWRR</sequence>
<organism evidence="11 12">
    <name type="scientific">Brachybacterium paraconglomeratum</name>
    <dbReference type="NCBI Taxonomy" id="173362"/>
    <lineage>
        <taxon>Bacteria</taxon>
        <taxon>Bacillati</taxon>
        <taxon>Actinomycetota</taxon>
        <taxon>Actinomycetes</taxon>
        <taxon>Micrococcales</taxon>
        <taxon>Dermabacteraceae</taxon>
        <taxon>Brachybacterium</taxon>
    </lineage>
</organism>
<dbReference type="PANTHER" id="PTHR21039">
    <property type="entry name" value="HISTIDINOL PHOSPHATASE-RELATED"/>
    <property type="match status" value="1"/>
</dbReference>
<evidence type="ECO:0000256" key="5">
    <source>
        <dbReference type="ARBA" id="ARBA00022801"/>
    </source>
</evidence>
<evidence type="ECO:0000256" key="9">
    <source>
        <dbReference type="SAM" id="MobiDB-lite"/>
    </source>
</evidence>
<dbReference type="Proteomes" id="UP000274327">
    <property type="component" value="Unassembled WGS sequence"/>
</dbReference>
<comment type="catalytic activity">
    <reaction evidence="7 8">
        <text>L-histidinol phosphate + H2O = L-histidinol + phosphate</text>
        <dbReference type="Rhea" id="RHEA:14465"/>
        <dbReference type="ChEBI" id="CHEBI:15377"/>
        <dbReference type="ChEBI" id="CHEBI:43474"/>
        <dbReference type="ChEBI" id="CHEBI:57699"/>
        <dbReference type="ChEBI" id="CHEBI:57980"/>
        <dbReference type="EC" id="3.1.3.15"/>
    </reaction>
</comment>
<dbReference type="EC" id="3.1.3.15" evidence="3 8"/>
<dbReference type="Gene3D" id="3.20.20.140">
    <property type="entry name" value="Metal-dependent hydrolases"/>
    <property type="match status" value="1"/>
</dbReference>
<dbReference type="InterPro" id="IPR004013">
    <property type="entry name" value="PHP_dom"/>
</dbReference>
<feature type="region of interest" description="Disordered" evidence="9">
    <location>
        <begin position="1"/>
        <end position="25"/>
    </location>
</feature>
<keyword evidence="6 8" id="KW-0368">Histidine biosynthesis</keyword>
<feature type="domain" description="PHP" evidence="10">
    <location>
        <begin position="11"/>
        <end position="252"/>
    </location>
</feature>
<keyword evidence="5 8" id="KW-0378">Hydrolase</keyword>
<dbReference type="PANTHER" id="PTHR21039:SF0">
    <property type="entry name" value="HISTIDINOL-PHOSPHATASE"/>
    <property type="match status" value="1"/>
</dbReference>
<evidence type="ECO:0000259" key="10">
    <source>
        <dbReference type="Pfam" id="PF02811"/>
    </source>
</evidence>
<reference evidence="11 12" key="1">
    <citation type="submission" date="2018-07" db="EMBL/GenBank/DDBJ databases">
        <title>Brachybacteriurn paraconglorneratum KCTC 9916.</title>
        <authorList>
            <person name="Li Y."/>
        </authorList>
    </citation>
    <scope>NUCLEOTIDE SEQUENCE [LARGE SCALE GENOMIC DNA]</scope>
    <source>
        <strain evidence="11 12">KCTC 9916</strain>
    </source>
</reference>
<comment type="pathway">
    <text evidence="1 8">Amino-acid biosynthesis; L-histidine biosynthesis; L-histidine from 5-phospho-alpha-D-ribose 1-diphosphate: step 8/9.</text>
</comment>
<evidence type="ECO:0000256" key="8">
    <source>
        <dbReference type="RuleBase" id="RU366003"/>
    </source>
</evidence>
<dbReference type="RefSeq" id="WP_126987895.1">
    <property type="nucleotide sequence ID" value="NZ_JALXWX010000072.1"/>
</dbReference>
<dbReference type="EMBL" id="QOCI01000009">
    <property type="protein sequence ID" value="RRR17928.1"/>
    <property type="molecule type" value="Genomic_DNA"/>
</dbReference>
<gene>
    <name evidence="11" type="ORF">DS079_11600</name>
</gene>
<dbReference type="AlphaFoldDB" id="A0A3R8QT23"/>
<protein>
    <recommendedName>
        <fullName evidence="3 8">Histidinol-phosphatase</fullName>
        <shortName evidence="8">HolPase</shortName>
        <ecNumber evidence="3 8">3.1.3.15</ecNumber>
    </recommendedName>
</protein>
<keyword evidence="12" id="KW-1185">Reference proteome</keyword>
<evidence type="ECO:0000256" key="7">
    <source>
        <dbReference type="ARBA" id="ARBA00049158"/>
    </source>
</evidence>
<evidence type="ECO:0000256" key="4">
    <source>
        <dbReference type="ARBA" id="ARBA00022605"/>
    </source>
</evidence>
<evidence type="ECO:0000256" key="1">
    <source>
        <dbReference type="ARBA" id="ARBA00004970"/>
    </source>
</evidence>
<evidence type="ECO:0000256" key="3">
    <source>
        <dbReference type="ARBA" id="ARBA00013085"/>
    </source>
</evidence>
<feature type="compositionally biased region" description="Basic and acidic residues" evidence="9">
    <location>
        <begin position="164"/>
        <end position="173"/>
    </location>
</feature>
<dbReference type="InterPro" id="IPR010140">
    <property type="entry name" value="Histidinol_P_phosphatase_HisJ"/>
</dbReference>
<evidence type="ECO:0000256" key="2">
    <source>
        <dbReference type="ARBA" id="ARBA00009152"/>
    </source>
</evidence>
<comment type="caution">
    <text evidence="11">The sequence shown here is derived from an EMBL/GenBank/DDBJ whole genome shotgun (WGS) entry which is preliminary data.</text>
</comment>
<feature type="region of interest" description="Disordered" evidence="9">
    <location>
        <begin position="143"/>
        <end position="177"/>
    </location>
</feature>
<keyword evidence="4 8" id="KW-0028">Amino-acid biosynthesis</keyword>
<evidence type="ECO:0000256" key="6">
    <source>
        <dbReference type="ARBA" id="ARBA00023102"/>
    </source>
</evidence>
<dbReference type="GO" id="GO:0000105">
    <property type="term" value="P:L-histidine biosynthetic process"/>
    <property type="evidence" value="ECO:0007669"/>
    <property type="project" value="UniProtKB-UniRule"/>
</dbReference>
<name>A0A3R8QT23_9MICO</name>
<evidence type="ECO:0000313" key="11">
    <source>
        <dbReference type="EMBL" id="RRR17928.1"/>
    </source>
</evidence>
<evidence type="ECO:0000313" key="12">
    <source>
        <dbReference type="Proteomes" id="UP000274327"/>
    </source>
</evidence>
<dbReference type="GO" id="GO:0005737">
    <property type="term" value="C:cytoplasm"/>
    <property type="evidence" value="ECO:0007669"/>
    <property type="project" value="TreeGrafter"/>
</dbReference>
<comment type="similarity">
    <text evidence="2 8">Belongs to the PHP hydrolase family. HisK subfamily.</text>
</comment>
<dbReference type="SUPFAM" id="SSF89550">
    <property type="entry name" value="PHP domain-like"/>
    <property type="match status" value="1"/>
</dbReference>
<accession>A0A3R8QT23</accession>
<dbReference type="GeneID" id="78121663"/>
<proteinExistence type="inferred from homology"/>
<dbReference type="InterPro" id="IPR016195">
    <property type="entry name" value="Pol/histidinol_Pase-like"/>
</dbReference>